<protein>
    <recommendedName>
        <fullName evidence="5">Glutathione peroxidase</fullName>
    </recommendedName>
</protein>
<dbReference type="Pfam" id="PF00255">
    <property type="entry name" value="GSHPx"/>
    <property type="match status" value="1"/>
</dbReference>
<feature type="active site" evidence="4">
    <location>
        <position position="62"/>
    </location>
</feature>
<dbReference type="PIRSF" id="PIRSF000303">
    <property type="entry name" value="Glutathion_perox"/>
    <property type="match status" value="1"/>
</dbReference>
<reference evidence="7" key="1">
    <citation type="submission" date="2016-03" db="EMBL/GenBank/DDBJ databases">
        <title>Characterization of the Glutathione Peroxidase Diversity in the Symbiotic Sea Anemone Anemonia viridis.</title>
        <authorList>
            <person name="Alexis P."/>
            <person name="Thamilla Z."/>
            <person name="Richard C."/>
            <person name="Pierre-Laurent M."/>
            <person name="Paola F."/>
        </authorList>
    </citation>
    <scope>NUCLEOTIDE SEQUENCE</scope>
</reference>
<dbReference type="PROSITE" id="PS00460">
    <property type="entry name" value="GLUTATHIONE_PEROXID_1"/>
    <property type="match status" value="1"/>
</dbReference>
<evidence type="ECO:0000313" key="7">
    <source>
        <dbReference type="EMBL" id="AOW71506.1"/>
    </source>
</evidence>
<dbReference type="Gene3D" id="3.40.30.10">
    <property type="entry name" value="Glutaredoxin"/>
    <property type="match status" value="1"/>
</dbReference>
<evidence type="ECO:0000256" key="5">
    <source>
        <dbReference type="RuleBase" id="RU000499"/>
    </source>
</evidence>
<organism evidence="7">
    <name type="scientific">Anemonia viridis</name>
    <name type="common">Snakelocks anemone</name>
    <dbReference type="NCBI Taxonomy" id="51769"/>
    <lineage>
        <taxon>Eukaryota</taxon>
        <taxon>Metazoa</taxon>
        <taxon>Cnidaria</taxon>
        <taxon>Anthozoa</taxon>
        <taxon>Hexacorallia</taxon>
        <taxon>Actiniaria</taxon>
        <taxon>Actiniidae</taxon>
        <taxon>Anemonia</taxon>
    </lineage>
</organism>
<feature type="chain" id="PRO_5009111608" description="Glutathione peroxidase" evidence="6">
    <location>
        <begin position="27"/>
        <end position="197"/>
    </location>
</feature>
<dbReference type="PRINTS" id="PR01011">
    <property type="entry name" value="GLUTPROXDASE"/>
</dbReference>
<dbReference type="PROSITE" id="PS51355">
    <property type="entry name" value="GLUTATHIONE_PEROXID_3"/>
    <property type="match status" value="1"/>
</dbReference>
<keyword evidence="3 5" id="KW-0560">Oxidoreductase</keyword>
<dbReference type="PANTHER" id="PTHR11592">
    <property type="entry name" value="GLUTATHIONE PEROXIDASE"/>
    <property type="match status" value="1"/>
</dbReference>
<dbReference type="GO" id="GO:0006979">
    <property type="term" value="P:response to oxidative stress"/>
    <property type="evidence" value="ECO:0007669"/>
    <property type="project" value="InterPro"/>
</dbReference>
<evidence type="ECO:0000256" key="1">
    <source>
        <dbReference type="ARBA" id="ARBA00006926"/>
    </source>
</evidence>
<evidence type="ECO:0000256" key="3">
    <source>
        <dbReference type="ARBA" id="ARBA00023002"/>
    </source>
</evidence>
<dbReference type="EMBL" id="KU884906">
    <property type="protein sequence ID" value="AOW71506.1"/>
    <property type="molecule type" value="mRNA"/>
</dbReference>
<keyword evidence="2 5" id="KW-0575">Peroxidase</keyword>
<dbReference type="InterPro" id="IPR029760">
    <property type="entry name" value="GPX_CS"/>
</dbReference>
<sequence>MKDQNFFAGIISLVLFLLASFRLSKCSEFYDITAKDIHGRDIQMGEHFRDKVVLIVNVASECGYTDLHYKQLVDLQTRFPTEHFVILGFPCNQFGNQEPKRNKAILRFVGQNYQVNFPMFSKIKVIGEQAHPLYKFLERETYRSPTWNFNKYLIDREGNVVKYWDHTIPPLDCLKKIEKVINLAVYNSKTLRVDDEL</sequence>
<dbReference type="GO" id="GO:0004601">
    <property type="term" value="F:peroxidase activity"/>
    <property type="evidence" value="ECO:0007669"/>
    <property type="project" value="UniProtKB-KW"/>
</dbReference>
<dbReference type="CDD" id="cd00340">
    <property type="entry name" value="GSH_Peroxidase"/>
    <property type="match status" value="1"/>
</dbReference>
<evidence type="ECO:0000256" key="6">
    <source>
        <dbReference type="SAM" id="SignalP"/>
    </source>
</evidence>
<dbReference type="AlphaFoldDB" id="A0A1D8RF04"/>
<feature type="signal peptide" evidence="6">
    <location>
        <begin position="1"/>
        <end position="26"/>
    </location>
</feature>
<dbReference type="InterPro" id="IPR036249">
    <property type="entry name" value="Thioredoxin-like_sf"/>
</dbReference>
<name>A0A1D8RF04_ANEVI</name>
<dbReference type="PANTHER" id="PTHR11592:SF78">
    <property type="entry name" value="GLUTATHIONE PEROXIDASE"/>
    <property type="match status" value="1"/>
</dbReference>
<dbReference type="SUPFAM" id="SSF52833">
    <property type="entry name" value="Thioredoxin-like"/>
    <property type="match status" value="1"/>
</dbReference>
<dbReference type="InterPro" id="IPR029759">
    <property type="entry name" value="GPX_AS"/>
</dbReference>
<proteinExistence type="evidence at transcript level"/>
<evidence type="ECO:0000256" key="2">
    <source>
        <dbReference type="ARBA" id="ARBA00022559"/>
    </source>
</evidence>
<comment type="similarity">
    <text evidence="1 5">Belongs to the glutathione peroxidase family.</text>
</comment>
<evidence type="ECO:0000256" key="4">
    <source>
        <dbReference type="PIRSR" id="PIRSR000303-1"/>
    </source>
</evidence>
<keyword evidence="6" id="KW-0732">Signal</keyword>
<accession>A0A1D8RF04</accession>
<dbReference type="InterPro" id="IPR000889">
    <property type="entry name" value="Glutathione_peroxidase"/>
</dbReference>
<dbReference type="PROSITE" id="PS00763">
    <property type="entry name" value="GLUTATHIONE_PEROXID_2"/>
    <property type="match status" value="1"/>
</dbReference>